<dbReference type="InterPro" id="IPR014710">
    <property type="entry name" value="RmlC-like_jellyroll"/>
</dbReference>
<proteinExistence type="predicted"/>
<name>A0A267F7D5_9PLAT</name>
<dbReference type="Proteomes" id="UP000215902">
    <property type="component" value="Unassembled WGS sequence"/>
</dbReference>
<dbReference type="PANTHER" id="PTHR23011">
    <property type="entry name" value="CYCLIC NUCLEOTIDE-BINDING DOMAIN CONTAINING PROTEIN"/>
    <property type="match status" value="1"/>
</dbReference>
<dbReference type="AlphaFoldDB" id="A0A267F7D5"/>
<evidence type="ECO:0000259" key="2">
    <source>
        <dbReference type="PROSITE" id="PS50042"/>
    </source>
</evidence>
<dbReference type="InterPro" id="IPR000595">
    <property type="entry name" value="cNMP-bd_dom"/>
</dbReference>
<evidence type="ECO:0000313" key="3">
    <source>
        <dbReference type="EMBL" id="PAA69114.1"/>
    </source>
</evidence>
<evidence type="ECO:0000313" key="4">
    <source>
        <dbReference type="Proteomes" id="UP000215902"/>
    </source>
</evidence>
<evidence type="ECO:0000256" key="1">
    <source>
        <dbReference type="SAM" id="MobiDB-lite"/>
    </source>
</evidence>
<reference evidence="3 4" key="1">
    <citation type="submission" date="2017-06" db="EMBL/GenBank/DDBJ databases">
        <title>A platform for efficient transgenesis in Macrostomum lignano, a flatworm model organism for stem cell research.</title>
        <authorList>
            <person name="Berezikov E."/>
        </authorList>
    </citation>
    <scope>NUCLEOTIDE SEQUENCE [LARGE SCALE GENOMIC DNA]</scope>
    <source>
        <strain evidence="3">DV1</strain>
        <tissue evidence="3">Whole organism</tissue>
    </source>
</reference>
<dbReference type="SUPFAM" id="SSF51206">
    <property type="entry name" value="cAMP-binding domain-like"/>
    <property type="match status" value="2"/>
</dbReference>
<dbReference type="SMART" id="SM00100">
    <property type="entry name" value="cNMP"/>
    <property type="match status" value="1"/>
</dbReference>
<dbReference type="InterPro" id="IPR018490">
    <property type="entry name" value="cNMP-bd_dom_sf"/>
</dbReference>
<dbReference type="PROSITE" id="PS50042">
    <property type="entry name" value="CNMP_BINDING_3"/>
    <property type="match status" value="1"/>
</dbReference>
<comment type="caution">
    <text evidence="3">The sequence shown here is derived from an EMBL/GenBank/DDBJ whole genome shotgun (WGS) entry which is preliminary data.</text>
</comment>
<keyword evidence="4" id="KW-1185">Reference proteome</keyword>
<feature type="region of interest" description="Disordered" evidence="1">
    <location>
        <begin position="480"/>
        <end position="510"/>
    </location>
</feature>
<dbReference type="STRING" id="282301.A0A267F7D5"/>
<feature type="non-terminal residue" evidence="3">
    <location>
        <position position="1"/>
    </location>
</feature>
<dbReference type="OrthoDB" id="166212at2759"/>
<gene>
    <name evidence="3" type="ORF">BOX15_Mlig008304g1</name>
</gene>
<sequence length="704" mass="78944">SSVLFRLLSICKTWRWQHYLTAEGETRVHVSELRMYGQPRQQLASLNRRRSGRYQYRNSLIPAGAATAASAEDDTPAPNLSELLRRRRQSSVQSRRLLLARRRDSAAPAGFGPIEESQLSEEELERRQRRIAHLRFRLRFFLKLVVTAYKLCDKHYLTCQRMGSAFNSQQESIARTDGANVSESGAGGGGLAGVYFDRSEFRANRQMRLPAEARRILRKRWDDRSEAEVNYTVIALRSVQQIADYPVRMQRNLARHGMLESFNPGRIIVRQSDPAQAFYFILFGTVMVAVLDAAAEAAQTVVELQRGDSFGELAIMNRSRRQSTVISRTDCDLLSIGVDAYEATFMQGGQKTLTDPDHNQFIESLDFLRGWPKEYLQLQHDKFLFCYFKRSSVMIKNSSKSKWIYILKSGSARVLLVLNRVTSQVTGQSGALQSSATTSSLQRHRLLAAGDQEDADSDVTSSVWLDAFYDSSGVYSPAGIGANSAPYPRRRLSTSGTSSAAEDSEPATMMSMSTLPEAPAVLLPQRPLTSLPTDRLSRNRQTLPAYRQATPSNRTSAQSRADSAIGSADSSKTTGSGKNGGVKMGRKTFYDDLDAGQVELTHQPEFVHMQTLTRGAVFGLQDLFKPDQPSLCVVSNGAECLLLDKAFFLEHSPRQLLDRLRNRVTHYPSRAQLQTRLQERVNWEAYKQLLVRGAVRRQSDGGKR</sequence>
<feature type="compositionally biased region" description="Polar residues" evidence="1">
    <location>
        <begin position="549"/>
        <end position="561"/>
    </location>
</feature>
<protein>
    <recommendedName>
        <fullName evidence="2">Cyclic nucleotide-binding domain-containing protein</fullName>
    </recommendedName>
</protein>
<organism evidence="3 4">
    <name type="scientific">Macrostomum lignano</name>
    <dbReference type="NCBI Taxonomy" id="282301"/>
    <lineage>
        <taxon>Eukaryota</taxon>
        <taxon>Metazoa</taxon>
        <taxon>Spiralia</taxon>
        <taxon>Lophotrochozoa</taxon>
        <taxon>Platyhelminthes</taxon>
        <taxon>Rhabditophora</taxon>
        <taxon>Macrostomorpha</taxon>
        <taxon>Macrostomida</taxon>
        <taxon>Macrostomidae</taxon>
        <taxon>Macrostomum</taxon>
    </lineage>
</organism>
<accession>A0A267F7D5</accession>
<dbReference type="Gene3D" id="2.60.120.10">
    <property type="entry name" value="Jelly Rolls"/>
    <property type="match status" value="1"/>
</dbReference>
<feature type="domain" description="Cyclic nucleotide-binding" evidence="2">
    <location>
        <begin position="262"/>
        <end position="342"/>
    </location>
</feature>
<feature type="region of interest" description="Disordered" evidence="1">
    <location>
        <begin position="524"/>
        <end position="584"/>
    </location>
</feature>
<dbReference type="EMBL" id="NIVC01001346">
    <property type="protein sequence ID" value="PAA69114.1"/>
    <property type="molecule type" value="Genomic_DNA"/>
</dbReference>
<dbReference type="Pfam" id="PF00027">
    <property type="entry name" value="cNMP_binding"/>
    <property type="match status" value="1"/>
</dbReference>
<dbReference type="PANTHER" id="PTHR23011:SF28">
    <property type="entry name" value="CYCLIC NUCLEOTIDE-BINDING DOMAIN CONTAINING PROTEIN"/>
    <property type="match status" value="1"/>
</dbReference>
<dbReference type="CDD" id="cd00038">
    <property type="entry name" value="CAP_ED"/>
    <property type="match status" value="1"/>
</dbReference>